<reference evidence="1" key="1">
    <citation type="submission" date="2021-06" db="EMBL/GenBank/DDBJ databases">
        <authorList>
            <person name="Ellington A.J."/>
            <person name="Bryan N.C."/>
            <person name="Christner B.C."/>
            <person name="Reisch C.R."/>
        </authorList>
    </citation>
    <scope>NUCLEOTIDE SEQUENCE</scope>
    <source>
        <strain evidence="1">L6-1</strain>
    </source>
</reference>
<name>A0ACD1E4L7_9MICO</name>
<accession>A0ACD1E4L7</accession>
<organism evidence="1 2">
    <name type="scientific">Curtobacterium aetherium</name>
    <dbReference type="NCBI Taxonomy" id="2841594"/>
    <lineage>
        <taxon>Bacteria</taxon>
        <taxon>Bacillati</taxon>
        <taxon>Actinomycetota</taxon>
        <taxon>Actinomycetes</taxon>
        <taxon>Micrococcales</taxon>
        <taxon>Microbacteriaceae</taxon>
        <taxon>Curtobacterium</taxon>
    </lineage>
</organism>
<dbReference type="EMBL" id="CP076544">
    <property type="protein sequence ID" value="QWS33844.1"/>
    <property type="molecule type" value="Genomic_DNA"/>
</dbReference>
<keyword evidence="2" id="KW-1185">Reference proteome</keyword>
<protein>
    <submittedName>
        <fullName evidence="1">Uncharacterized protein</fullName>
    </submittedName>
</protein>
<gene>
    <name evidence="1" type="ORF">KM842_01105</name>
</gene>
<evidence type="ECO:0000313" key="2">
    <source>
        <dbReference type="Proteomes" id="UP000681794"/>
    </source>
</evidence>
<evidence type="ECO:0000313" key="1">
    <source>
        <dbReference type="EMBL" id="QWS33844.1"/>
    </source>
</evidence>
<proteinExistence type="predicted"/>
<sequence length="871" mass="88870">MKNHHLVRLGSAALAFGVVTTTIAGSLLVVTAPASATGPTDSSAVTQTWTDAQAAIGAGQDPDGGTTDPDGGTTDPDAEAFAGTTFTVSQTKDLTDQGITVSWTGAKPTSPSEYATDYMQVMQCWGDEPTGPSPQQCVWGAPSAAVSGRTGVGAAKRDLVRGDDPVQDATLVGDHADPDLMLEPPVENPFLKAYRMPFRAVDGTLAKTSTELSKQFDANTSNEVTAARTASDGTGQVTFETQSGLEAPQLGCGQDTTVASRTGPRSCWLVIVPRGSHNLDGTPADSTAAGRVTGSPLSASAWRNRVVFPLAFQSVAQSCPIGNAEERLVGSETVTEAVTAWQPALCGLGTTYGFSQIGDGEAASQIVSDVDGSSRLALVTKPLDEQAAKGTSIRYAPVAQSAIVIAFTIDYRLYPDAPAKVRDGLQALDLTLDARLVAKLLTQSYQADVPGRGSGDATVQGNAASLVTDPEFLALNPTFVGSKSDTAPAGLMVALGNADANARVWSWLRSDPVAAAFLDGRPDEWGMRINPAYRSLALATDTSTDSFPKADLTIAKGGDPDETGYGTLDMRPYMNDMHEGAYRTLKADPNEKDSWNPFGQPKGYTSLGAQVPGARFVLSITDAASAARYGLPTAKIVNGAGEAVAPTAEAVAAGIATMRPSSVPGVVAADPADRTPGAYPLSMLSYAAVNVCAASPDERRAYAAFIDYAVGRGQVPGERQGELPAGYVPLAAAAVTGARVTAAGLLDTAAVATACPDAPAPAPSATPGAEAPTASGVADPPAVTGGSASGPGATGVGTTPELPAAPRPSTNDVDQAPASADGPDHRTTDQPLAATRMGLAAALGAGVPALGIGPFLIRRGRRLAMLAAAHV</sequence>
<dbReference type="Proteomes" id="UP000681794">
    <property type="component" value="Chromosome"/>
</dbReference>